<evidence type="ECO:0000256" key="4">
    <source>
        <dbReference type="ARBA" id="ARBA00045299"/>
    </source>
</evidence>
<proteinExistence type="inferred from homology"/>
<dbReference type="GeneID" id="55584157"/>
<accession>A0A4V0P1H4</accession>
<evidence type="ECO:0000256" key="7">
    <source>
        <dbReference type="ARBA" id="ARBA00047176"/>
    </source>
</evidence>
<dbReference type="EMBL" id="AP018732">
    <property type="protein sequence ID" value="BBE41730.1"/>
    <property type="molecule type" value="Genomic_DNA"/>
</dbReference>
<reference evidence="10 11" key="1">
    <citation type="journal article" date="2019" name="ISME J.">
        <title>Isolation and characterization of a thermophilic sulfur- and iron-reducing thaumarchaeote from a terrestrial acidic hot spring.</title>
        <authorList>
            <person name="Kato S."/>
            <person name="Itoh T."/>
            <person name="Yuki M."/>
            <person name="Nagamori M."/>
            <person name="Ohnishi M."/>
            <person name="Uematsu K."/>
            <person name="Suzuki K."/>
            <person name="Takashina T."/>
            <person name="Ohkuma M."/>
        </authorList>
    </citation>
    <scope>NUCLEOTIDE SEQUENCE [LARGE SCALE GENOMIC DNA]</scope>
    <source>
        <strain evidence="10 11">NAS-02</strain>
    </source>
</reference>
<sequence>MDLTGEEERAASGEMGEALAAAYRVLLAVGELLGARRLIRVSSAHLSGVNYANIGDPGLEFLERFSASAKVSVPTTVNPCGADLYDPPGHVPRGFLEKQLAIRDAYLRMGCAESFTCAPYELESLQPPGSHVSWAESSAAIFANSELGLITNRESGISALASAIAGRTPEGGMHLAENRAPRYALRVDGAALKDGGLSYLDYQLIAYYAASRTSADVMALVGIERPPRSVVKLMAAAVGAAGPSSMFVFSDSPPRDSEVESLSRDDLVNLRREMSGSGSMEVSSAMAILGCPFYGADELSTVAAAIEGRRSSPRLFVQTSRAVELSAPRAAAAIGRSGATLLRCACYPLSPADEWLNASVVYTDSMKAVHYMRKRGVNAYLRSAAEILKGFTS</sequence>
<evidence type="ECO:0000313" key="11">
    <source>
        <dbReference type="Proteomes" id="UP000509448"/>
    </source>
</evidence>
<dbReference type="Proteomes" id="UP000509448">
    <property type="component" value="Chromosome"/>
</dbReference>
<feature type="domain" description="Phosphomevalonate dehydratase large subunit-like" evidence="9">
    <location>
        <begin position="1"/>
        <end position="388"/>
    </location>
</feature>
<dbReference type="PANTHER" id="PTHR36577">
    <property type="entry name" value="DUF521 DOMAIN PROTEIN (AFU_ORTHOLOGUE AFUA_6G00490)"/>
    <property type="match status" value="1"/>
</dbReference>
<keyword evidence="11" id="KW-1185">Reference proteome</keyword>
<comment type="catalytic activity">
    <reaction evidence="3">
        <text>(R)-5-phosphomevalonate = (2E)-3-methyl-5-phosphooxypent-2-enoate + H2O</text>
        <dbReference type="Rhea" id="RHEA:78975"/>
        <dbReference type="ChEBI" id="CHEBI:15377"/>
        <dbReference type="ChEBI" id="CHEBI:58146"/>
        <dbReference type="ChEBI" id="CHEBI:229665"/>
        <dbReference type="EC" id="4.2.1.182"/>
    </reaction>
    <physiologicalReaction direction="left-to-right" evidence="3">
        <dbReference type="Rhea" id="RHEA:78976"/>
    </physiologicalReaction>
</comment>
<keyword evidence="1" id="KW-0408">Iron</keyword>
<evidence type="ECO:0000256" key="3">
    <source>
        <dbReference type="ARBA" id="ARBA00045120"/>
    </source>
</evidence>
<dbReference type="InterPro" id="IPR007506">
    <property type="entry name" value="PMDh-L-like_dom"/>
</dbReference>
<protein>
    <recommendedName>
        <fullName evidence="8">Phosphomevalonate dehydratase large subunit</fullName>
        <ecNumber evidence="7">4.2.1.182</ecNumber>
    </recommendedName>
</protein>
<keyword evidence="2" id="KW-0456">Lyase</keyword>
<dbReference type="GO" id="GO:0016829">
    <property type="term" value="F:lyase activity"/>
    <property type="evidence" value="ECO:0007669"/>
    <property type="project" value="UniProtKB-KW"/>
</dbReference>
<comment type="similarity">
    <text evidence="5">Belongs to the AcnX type II large subunit family.</text>
</comment>
<gene>
    <name evidence="10" type="ORF">NAS2_0339</name>
</gene>
<evidence type="ECO:0000256" key="8">
    <source>
        <dbReference type="ARBA" id="ARBA00047196"/>
    </source>
</evidence>
<evidence type="ECO:0000256" key="1">
    <source>
        <dbReference type="ARBA" id="ARBA00023004"/>
    </source>
</evidence>
<dbReference type="AlphaFoldDB" id="A0A4V0P1H4"/>
<dbReference type="EC" id="4.2.1.182" evidence="7"/>
<dbReference type="Pfam" id="PF04412">
    <property type="entry name" value="AcnX"/>
    <property type="match status" value="1"/>
</dbReference>
<evidence type="ECO:0000256" key="6">
    <source>
        <dbReference type="ARBA" id="ARBA00046520"/>
    </source>
</evidence>
<evidence type="ECO:0000259" key="9">
    <source>
        <dbReference type="Pfam" id="PF04412"/>
    </source>
</evidence>
<dbReference type="OrthoDB" id="25253at2157"/>
<organism evidence="10 11">
    <name type="scientific">Conexivisphaera calida</name>
    <dbReference type="NCBI Taxonomy" id="1874277"/>
    <lineage>
        <taxon>Archaea</taxon>
        <taxon>Nitrososphaerota</taxon>
        <taxon>Conexivisphaeria</taxon>
        <taxon>Conexivisphaerales</taxon>
        <taxon>Conexivisphaeraceae</taxon>
        <taxon>Conexivisphaera</taxon>
    </lineage>
</organism>
<dbReference type="KEGG" id="ccai:NAS2_0339"/>
<comment type="subunit">
    <text evidence="6">Heterodimer composed of a large subunit (PMDh-L) and a small subunit (PMDh-S).</text>
</comment>
<name>A0A4V0P1H4_9ARCH</name>
<dbReference type="RefSeq" id="WP_174448039.1">
    <property type="nucleotide sequence ID" value="NZ_AP018732.1"/>
</dbReference>
<evidence type="ECO:0000256" key="2">
    <source>
        <dbReference type="ARBA" id="ARBA00023239"/>
    </source>
</evidence>
<dbReference type="PANTHER" id="PTHR36577:SF3">
    <property type="entry name" value="DUF521 DOMAIN PROTEIN (AFU_ORTHOLOGUE AFUA_6G00490)"/>
    <property type="match status" value="1"/>
</dbReference>
<comment type="function">
    <text evidence="4">Component of a hydro-lyase that catalyzes the dehydration of mevalonate 5-phosphate (MVA5P) to form trans-anhydromevalonate 5-phosphate (tAHMP). Involved in the archaeal mevalonate (MVA) pathway, which provides fundamental precursors for isoprenoid biosynthesis, such as isopentenyl diphosphate (IPP) and dimethylallyl diphosphate (DMAPP).</text>
</comment>
<evidence type="ECO:0000256" key="5">
    <source>
        <dbReference type="ARBA" id="ARBA00046333"/>
    </source>
</evidence>
<evidence type="ECO:0000313" key="10">
    <source>
        <dbReference type="EMBL" id="BBE41730.1"/>
    </source>
</evidence>